<dbReference type="RefSeq" id="WP_144346986.1">
    <property type="nucleotide sequence ID" value="NZ_VMKP01000001.1"/>
</dbReference>
<dbReference type="GO" id="GO:0000976">
    <property type="term" value="F:transcription cis-regulatory region binding"/>
    <property type="evidence" value="ECO:0007669"/>
    <property type="project" value="TreeGrafter"/>
</dbReference>
<sequence>MNKRHLNRHQKRNRILRAARDAFGREGFRATSLQMIAARADLPKSNLIYYFGSKAGLYNTVLDDITREWNDVFECLTPEADPATAIGTLVREKLRRVMADPRASRIFAMEIIHGAPHHGGAIREVILPWVKARTQVIEVWISEGKMAPVDPLHLIFMIWAITQHYADFQYQVLTLMERDAYSDADIEHITETVSGFVLRGCGLATGSEGPNHGSRGLGTFRPAGENAFEQDNGVVNHDPHHCEHNEYGEH</sequence>
<dbReference type="InterPro" id="IPR050109">
    <property type="entry name" value="HTH-type_TetR-like_transc_reg"/>
</dbReference>
<evidence type="ECO:0000313" key="5">
    <source>
        <dbReference type="Proteomes" id="UP000316688"/>
    </source>
</evidence>
<dbReference type="InterPro" id="IPR009057">
    <property type="entry name" value="Homeodomain-like_sf"/>
</dbReference>
<proteinExistence type="predicted"/>
<dbReference type="Gene3D" id="1.10.357.10">
    <property type="entry name" value="Tetracycline Repressor, domain 2"/>
    <property type="match status" value="1"/>
</dbReference>
<dbReference type="AlphaFoldDB" id="A0A557RMP2"/>
<keyword evidence="5" id="KW-1185">Reference proteome</keyword>
<evidence type="ECO:0000256" key="2">
    <source>
        <dbReference type="PROSITE-ProRule" id="PRU00335"/>
    </source>
</evidence>
<evidence type="ECO:0000313" key="4">
    <source>
        <dbReference type="EMBL" id="TVO66450.1"/>
    </source>
</evidence>
<dbReference type="Pfam" id="PF08362">
    <property type="entry name" value="TetR_C_3"/>
    <property type="match status" value="1"/>
</dbReference>
<comment type="caution">
    <text evidence="4">The sequence shown here is derived from an EMBL/GenBank/DDBJ whole genome shotgun (WGS) entry which is preliminary data.</text>
</comment>
<gene>
    <name evidence="4" type="ORF">FPL11_01840</name>
</gene>
<dbReference type="Proteomes" id="UP000316688">
    <property type="component" value="Unassembled WGS sequence"/>
</dbReference>
<dbReference type="PANTHER" id="PTHR30055:SF196">
    <property type="entry name" value="HTH-TYPE TRANSCRIPTIONAL REGULATOR RUTR"/>
    <property type="match status" value="1"/>
</dbReference>
<dbReference type="GO" id="GO:0045892">
    <property type="term" value="P:negative regulation of DNA-templated transcription"/>
    <property type="evidence" value="ECO:0007669"/>
    <property type="project" value="InterPro"/>
</dbReference>
<dbReference type="PANTHER" id="PTHR30055">
    <property type="entry name" value="HTH-TYPE TRANSCRIPTIONAL REGULATOR RUTR"/>
    <property type="match status" value="1"/>
</dbReference>
<dbReference type="SUPFAM" id="SSF48498">
    <property type="entry name" value="Tetracyclin repressor-like, C-terminal domain"/>
    <property type="match status" value="1"/>
</dbReference>
<dbReference type="PROSITE" id="PS50977">
    <property type="entry name" value="HTH_TETR_2"/>
    <property type="match status" value="1"/>
</dbReference>
<protein>
    <submittedName>
        <fullName evidence="4">TetR family transcriptional regulator</fullName>
    </submittedName>
</protein>
<name>A0A557RMP2_9GAMM</name>
<organism evidence="4 5">
    <name type="scientific">Spiribacter aquaticus</name>
    <dbReference type="NCBI Taxonomy" id="1935996"/>
    <lineage>
        <taxon>Bacteria</taxon>
        <taxon>Pseudomonadati</taxon>
        <taxon>Pseudomonadota</taxon>
        <taxon>Gammaproteobacteria</taxon>
        <taxon>Chromatiales</taxon>
        <taxon>Ectothiorhodospiraceae</taxon>
        <taxon>Spiribacter</taxon>
    </lineage>
</organism>
<dbReference type="Gene3D" id="1.10.10.60">
    <property type="entry name" value="Homeodomain-like"/>
    <property type="match status" value="1"/>
</dbReference>
<accession>A0A557RMP2</accession>
<dbReference type="PRINTS" id="PR00455">
    <property type="entry name" value="HTHTETR"/>
</dbReference>
<dbReference type="InterPro" id="IPR036271">
    <property type="entry name" value="Tet_transcr_reg_TetR-rel_C_sf"/>
</dbReference>
<dbReference type="SUPFAM" id="SSF46689">
    <property type="entry name" value="Homeodomain-like"/>
    <property type="match status" value="1"/>
</dbReference>
<dbReference type="InterPro" id="IPR001647">
    <property type="entry name" value="HTH_TetR"/>
</dbReference>
<dbReference type="Pfam" id="PF00440">
    <property type="entry name" value="TetR_N"/>
    <property type="match status" value="1"/>
</dbReference>
<dbReference type="GO" id="GO:0003700">
    <property type="term" value="F:DNA-binding transcription factor activity"/>
    <property type="evidence" value="ECO:0007669"/>
    <property type="project" value="TreeGrafter"/>
</dbReference>
<evidence type="ECO:0000259" key="3">
    <source>
        <dbReference type="PROSITE" id="PS50977"/>
    </source>
</evidence>
<dbReference type="InterPro" id="IPR013573">
    <property type="entry name" value="Tscrpt_reg_YcdC_C"/>
</dbReference>
<reference evidence="4 5" key="1">
    <citation type="submission" date="2019-07" db="EMBL/GenBank/DDBJ databases">
        <title>Reclasification of Spiribacter aquaticus.</title>
        <authorList>
            <person name="Leon M.J."/>
            <person name="Sanchez-Porro C."/>
            <person name="Ventosa A."/>
        </authorList>
    </citation>
    <scope>NUCLEOTIDE SEQUENCE [LARGE SCALE GENOMIC DNA]</scope>
    <source>
        <strain evidence="4 5">SP30</strain>
    </source>
</reference>
<feature type="DNA-binding region" description="H-T-H motif" evidence="2">
    <location>
        <begin position="32"/>
        <end position="51"/>
    </location>
</feature>
<dbReference type="EMBL" id="VMKP01000001">
    <property type="protein sequence ID" value="TVO66450.1"/>
    <property type="molecule type" value="Genomic_DNA"/>
</dbReference>
<keyword evidence="1 2" id="KW-0238">DNA-binding</keyword>
<evidence type="ECO:0000256" key="1">
    <source>
        <dbReference type="ARBA" id="ARBA00023125"/>
    </source>
</evidence>
<feature type="domain" description="HTH tetR-type" evidence="3">
    <location>
        <begin position="9"/>
        <end position="69"/>
    </location>
</feature>